<accession>A0A356LH38</accession>
<dbReference type="Gene3D" id="2.70.98.10">
    <property type="match status" value="1"/>
</dbReference>
<evidence type="ECO:0000313" key="1">
    <source>
        <dbReference type="EMBL" id="HBP29815.1"/>
    </source>
</evidence>
<sequence length="302" mass="33945">MSKTKLITLRADQAELIVAPHIGGAICGYRHHIDNVICPWLRDASQQAIDEGLVSDMSSFPLLPWFGRLRNGTFEFEGQRVTYPSAKPDSPHSIHGIVRNKPWTVESQQENELVIRYTHAPDAWPYAFVAEQRFVLEPLRLKVHLTVTNTGHRVMPVGMGHHPYFVRHPNTILTAGVGQAWISDEEVMPLNLVMHPDTDALKQGIAIDRHVFDHPFTAWDHVADIHWPNERRTLRMTATQPLDFLVVYSPPGKDWFCAEPVSNTSDAFNLNASYGPTQVGGQPLEPGQSLTSVMTFEVAFSD</sequence>
<dbReference type="Pfam" id="PF01263">
    <property type="entry name" value="Aldose_epim"/>
    <property type="match status" value="1"/>
</dbReference>
<dbReference type="InterPro" id="IPR011013">
    <property type="entry name" value="Gal_mutarotase_sf_dom"/>
</dbReference>
<gene>
    <name evidence="1" type="ORF">DD666_10410</name>
</gene>
<dbReference type="GO" id="GO:0016853">
    <property type="term" value="F:isomerase activity"/>
    <property type="evidence" value="ECO:0007669"/>
    <property type="project" value="InterPro"/>
</dbReference>
<organism evidence="1 2">
    <name type="scientific">Advenella kashmirensis</name>
    <dbReference type="NCBI Taxonomy" id="310575"/>
    <lineage>
        <taxon>Bacteria</taxon>
        <taxon>Pseudomonadati</taxon>
        <taxon>Pseudomonadota</taxon>
        <taxon>Betaproteobacteria</taxon>
        <taxon>Burkholderiales</taxon>
        <taxon>Alcaligenaceae</taxon>
    </lineage>
</organism>
<dbReference type="EMBL" id="DOEK01000027">
    <property type="protein sequence ID" value="HBP29815.1"/>
    <property type="molecule type" value="Genomic_DNA"/>
</dbReference>
<dbReference type="Proteomes" id="UP000264036">
    <property type="component" value="Unassembled WGS sequence"/>
</dbReference>
<dbReference type="CDD" id="cd09021">
    <property type="entry name" value="Aldose_epim_Ec_YphB"/>
    <property type="match status" value="1"/>
</dbReference>
<dbReference type="AlphaFoldDB" id="A0A356LH38"/>
<protein>
    <submittedName>
        <fullName evidence="1">Aldose 1-epimerase</fullName>
    </submittedName>
</protein>
<dbReference type="GO" id="GO:0005975">
    <property type="term" value="P:carbohydrate metabolic process"/>
    <property type="evidence" value="ECO:0007669"/>
    <property type="project" value="InterPro"/>
</dbReference>
<dbReference type="InterPro" id="IPR008183">
    <property type="entry name" value="Aldose_1/G6P_1-epimerase"/>
</dbReference>
<comment type="caution">
    <text evidence="1">The sequence shown here is derived from an EMBL/GenBank/DDBJ whole genome shotgun (WGS) entry which is preliminary data.</text>
</comment>
<dbReference type="GO" id="GO:0030246">
    <property type="term" value="F:carbohydrate binding"/>
    <property type="evidence" value="ECO:0007669"/>
    <property type="project" value="InterPro"/>
</dbReference>
<name>A0A356LH38_9BURK</name>
<dbReference type="SUPFAM" id="SSF74650">
    <property type="entry name" value="Galactose mutarotase-like"/>
    <property type="match status" value="1"/>
</dbReference>
<reference evidence="1 2" key="1">
    <citation type="journal article" date="2018" name="Nat. Biotechnol.">
        <title>A standardized bacterial taxonomy based on genome phylogeny substantially revises the tree of life.</title>
        <authorList>
            <person name="Parks D.H."/>
            <person name="Chuvochina M."/>
            <person name="Waite D.W."/>
            <person name="Rinke C."/>
            <person name="Skarshewski A."/>
            <person name="Chaumeil P.A."/>
            <person name="Hugenholtz P."/>
        </authorList>
    </citation>
    <scope>NUCLEOTIDE SEQUENCE [LARGE SCALE GENOMIC DNA]</scope>
    <source>
        <strain evidence="1">UBA10707</strain>
    </source>
</reference>
<dbReference type="InterPro" id="IPR014718">
    <property type="entry name" value="GH-type_carb-bd"/>
</dbReference>
<proteinExistence type="predicted"/>
<evidence type="ECO:0000313" key="2">
    <source>
        <dbReference type="Proteomes" id="UP000264036"/>
    </source>
</evidence>